<gene>
    <name evidence="1" type="ORF">MLD38_024767</name>
</gene>
<name>A0ACB9NUW6_9MYRT</name>
<accession>A0ACB9NUW6</accession>
<reference evidence="2" key="1">
    <citation type="journal article" date="2023" name="Front. Plant Sci.">
        <title>Chromosomal-level genome assembly of Melastoma candidum provides insights into trichome evolution.</title>
        <authorList>
            <person name="Zhong Y."/>
            <person name="Wu W."/>
            <person name="Sun C."/>
            <person name="Zou P."/>
            <person name="Liu Y."/>
            <person name="Dai S."/>
            <person name="Zhou R."/>
        </authorList>
    </citation>
    <scope>NUCLEOTIDE SEQUENCE [LARGE SCALE GENOMIC DNA]</scope>
</reference>
<sequence>MGSALPVLNAVVVVPVGYRVGEPYLLAGGLRPVPCKSMLSFLDEESARDLSPAFPPRGWGMGEEELNGSSGPHEEDWTDTHR</sequence>
<evidence type="ECO:0000313" key="1">
    <source>
        <dbReference type="EMBL" id="KAI4339876.1"/>
    </source>
</evidence>
<dbReference type="EMBL" id="CM042886">
    <property type="protein sequence ID" value="KAI4339876.1"/>
    <property type="molecule type" value="Genomic_DNA"/>
</dbReference>
<comment type="caution">
    <text evidence="1">The sequence shown here is derived from an EMBL/GenBank/DDBJ whole genome shotgun (WGS) entry which is preliminary data.</text>
</comment>
<proteinExistence type="predicted"/>
<keyword evidence="2" id="KW-1185">Reference proteome</keyword>
<evidence type="ECO:0000313" key="2">
    <source>
        <dbReference type="Proteomes" id="UP001057402"/>
    </source>
</evidence>
<protein>
    <submittedName>
        <fullName evidence="1">Uncharacterized protein</fullName>
    </submittedName>
</protein>
<dbReference type="Proteomes" id="UP001057402">
    <property type="component" value="Chromosome 7"/>
</dbReference>
<organism evidence="1 2">
    <name type="scientific">Melastoma candidum</name>
    <dbReference type="NCBI Taxonomy" id="119954"/>
    <lineage>
        <taxon>Eukaryota</taxon>
        <taxon>Viridiplantae</taxon>
        <taxon>Streptophyta</taxon>
        <taxon>Embryophyta</taxon>
        <taxon>Tracheophyta</taxon>
        <taxon>Spermatophyta</taxon>
        <taxon>Magnoliopsida</taxon>
        <taxon>eudicotyledons</taxon>
        <taxon>Gunneridae</taxon>
        <taxon>Pentapetalae</taxon>
        <taxon>rosids</taxon>
        <taxon>malvids</taxon>
        <taxon>Myrtales</taxon>
        <taxon>Melastomataceae</taxon>
        <taxon>Melastomatoideae</taxon>
        <taxon>Melastomateae</taxon>
        <taxon>Melastoma</taxon>
    </lineage>
</organism>